<comment type="cofactor">
    <cofactor evidence="3">
        <name>FAD</name>
        <dbReference type="ChEBI" id="CHEBI:57692"/>
    </cofactor>
</comment>
<dbReference type="GO" id="GO:0050661">
    <property type="term" value="F:NADP binding"/>
    <property type="evidence" value="ECO:0007669"/>
    <property type="project" value="TreeGrafter"/>
</dbReference>
<dbReference type="Gene3D" id="3.30.70.20">
    <property type="match status" value="1"/>
</dbReference>
<keyword evidence="17" id="KW-0411">Iron-sulfur</keyword>
<evidence type="ECO:0000256" key="8">
    <source>
        <dbReference type="ARBA" id="ARBA00022630"/>
    </source>
</evidence>
<evidence type="ECO:0000256" key="12">
    <source>
        <dbReference type="ARBA" id="ARBA00022741"/>
    </source>
</evidence>
<comment type="pathway">
    <text evidence="4">Amino-acid biosynthesis; beta-alanine biosynthesis.</text>
</comment>
<dbReference type="Pfam" id="PF14697">
    <property type="entry name" value="Fer4_21"/>
    <property type="match status" value="1"/>
</dbReference>
<feature type="domain" description="4Fe-4S ferredoxin-type" evidence="20">
    <location>
        <begin position="873"/>
        <end position="892"/>
    </location>
</feature>
<dbReference type="PANTHER" id="PTHR43073">
    <property type="entry name" value="DIHYDROPYRIMIDINE DEHYDROGENASE [NADP(+)]"/>
    <property type="match status" value="1"/>
</dbReference>
<dbReference type="InterPro" id="IPR009051">
    <property type="entry name" value="Helical_ferredxn"/>
</dbReference>
<keyword evidence="15" id="KW-0560">Oxidoreductase</keyword>
<evidence type="ECO:0000256" key="14">
    <source>
        <dbReference type="ARBA" id="ARBA00022857"/>
    </source>
</evidence>
<evidence type="ECO:0000256" key="9">
    <source>
        <dbReference type="ARBA" id="ARBA00022643"/>
    </source>
</evidence>
<dbReference type="GO" id="GO:0017113">
    <property type="term" value="F:dihydropyrimidine dehydrogenase (NADP+) activity"/>
    <property type="evidence" value="ECO:0007669"/>
    <property type="project" value="UniProtKB-EC"/>
</dbReference>
<dbReference type="GO" id="GO:0005737">
    <property type="term" value="C:cytoplasm"/>
    <property type="evidence" value="ECO:0007669"/>
    <property type="project" value="InterPro"/>
</dbReference>
<dbReference type="InterPro" id="IPR005720">
    <property type="entry name" value="Dihydroorotate_DH_cat"/>
</dbReference>
<evidence type="ECO:0000256" key="4">
    <source>
        <dbReference type="ARBA" id="ARBA00004668"/>
    </source>
</evidence>
<reference evidence="21 22" key="1">
    <citation type="submission" date="2019-03" db="EMBL/GenBank/DDBJ databases">
        <title>Single cell metagenomics reveals metabolic interactions within the superorganism composed of flagellate Streblomastix strix and complex community of Bacteroidetes bacteria on its surface.</title>
        <authorList>
            <person name="Treitli S.C."/>
            <person name="Kolisko M."/>
            <person name="Husnik F."/>
            <person name="Keeling P."/>
            <person name="Hampl V."/>
        </authorList>
    </citation>
    <scope>NUCLEOTIDE SEQUENCE [LARGE SCALE GENOMIC DNA]</scope>
    <source>
        <strain evidence="21">ST1C</strain>
    </source>
</reference>
<organism evidence="21 22">
    <name type="scientific">Streblomastix strix</name>
    <dbReference type="NCBI Taxonomy" id="222440"/>
    <lineage>
        <taxon>Eukaryota</taxon>
        <taxon>Metamonada</taxon>
        <taxon>Preaxostyla</taxon>
        <taxon>Oxymonadida</taxon>
        <taxon>Streblomastigidae</taxon>
        <taxon>Streblomastix</taxon>
    </lineage>
</organism>
<evidence type="ECO:0000313" key="21">
    <source>
        <dbReference type="EMBL" id="KAA6391452.1"/>
    </source>
</evidence>
<evidence type="ECO:0000256" key="7">
    <source>
        <dbReference type="ARBA" id="ARBA00022485"/>
    </source>
</evidence>
<dbReference type="Pfam" id="PF14691">
    <property type="entry name" value="Fer4_20"/>
    <property type="match status" value="1"/>
</dbReference>
<evidence type="ECO:0000256" key="18">
    <source>
        <dbReference type="ARBA" id="ARBA00030119"/>
    </source>
</evidence>
<dbReference type="SUPFAM" id="SSF54862">
    <property type="entry name" value="4Fe-4S ferredoxins"/>
    <property type="match status" value="1"/>
</dbReference>
<evidence type="ECO:0000256" key="11">
    <source>
        <dbReference type="ARBA" id="ARBA00022737"/>
    </source>
</evidence>
<evidence type="ECO:0000256" key="16">
    <source>
        <dbReference type="ARBA" id="ARBA00023004"/>
    </source>
</evidence>
<keyword evidence="11" id="KW-0677">Repeat</keyword>
<protein>
    <recommendedName>
        <fullName evidence="6">dihydropyrimidine dehydrogenase (NADP(+))</fullName>
        <ecNumber evidence="6">1.3.1.2</ecNumber>
    </recommendedName>
    <alternativeName>
        <fullName evidence="19">Dihydrothymine dehydrogenase</fullName>
    </alternativeName>
    <alternativeName>
        <fullName evidence="18">Dihydrouracil dehydrogenase</fullName>
    </alternativeName>
</protein>
<keyword evidence="13" id="KW-0274">FAD</keyword>
<evidence type="ECO:0000256" key="19">
    <source>
        <dbReference type="ARBA" id="ARBA00032722"/>
    </source>
</evidence>
<evidence type="ECO:0000259" key="20">
    <source>
        <dbReference type="PROSITE" id="PS51379"/>
    </source>
</evidence>
<dbReference type="SUPFAM" id="SSF46548">
    <property type="entry name" value="alpha-helical ferredoxin"/>
    <property type="match status" value="1"/>
</dbReference>
<dbReference type="Pfam" id="PF01180">
    <property type="entry name" value="DHO_dh"/>
    <property type="match status" value="1"/>
</dbReference>
<evidence type="ECO:0000313" key="22">
    <source>
        <dbReference type="Proteomes" id="UP000324800"/>
    </source>
</evidence>
<keyword evidence="12" id="KW-0547">Nucleotide-binding</keyword>
<comment type="caution">
    <text evidence="21">The sequence shown here is derived from an EMBL/GenBank/DDBJ whole genome shotgun (WGS) entry which is preliminary data.</text>
</comment>
<dbReference type="Proteomes" id="UP000324800">
    <property type="component" value="Unassembled WGS sequence"/>
</dbReference>
<dbReference type="FunFam" id="3.20.20.70:FF:000027">
    <property type="entry name" value="Dihydropyrimidine dehydrogenase [NADP(+)]"/>
    <property type="match status" value="1"/>
</dbReference>
<dbReference type="PROSITE" id="PS51379">
    <property type="entry name" value="4FE4S_FER_2"/>
    <property type="match status" value="2"/>
</dbReference>
<dbReference type="GO" id="GO:0002058">
    <property type="term" value="F:uracil binding"/>
    <property type="evidence" value="ECO:0007669"/>
    <property type="project" value="TreeGrafter"/>
</dbReference>
<dbReference type="GO" id="GO:0046872">
    <property type="term" value="F:metal ion binding"/>
    <property type="evidence" value="ECO:0007669"/>
    <property type="project" value="UniProtKB-KW"/>
</dbReference>
<dbReference type="InterPro" id="IPR013785">
    <property type="entry name" value="Aldolase_TIM"/>
</dbReference>
<dbReference type="OrthoDB" id="4327079at2759"/>
<comment type="cofactor">
    <cofactor evidence="2">
        <name>[4Fe-4S] cluster</name>
        <dbReference type="ChEBI" id="CHEBI:49883"/>
    </cofactor>
</comment>
<evidence type="ECO:0000256" key="2">
    <source>
        <dbReference type="ARBA" id="ARBA00001966"/>
    </source>
</evidence>
<evidence type="ECO:0000256" key="5">
    <source>
        <dbReference type="ARBA" id="ARBA00010804"/>
    </source>
</evidence>
<dbReference type="SUPFAM" id="SSF51905">
    <property type="entry name" value="FAD/NAD(P)-binding domain"/>
    <property type="match status" value="1"/>
</dbReference>
<evidence type="ECO:0000256" key="10">
    <source>
        <dbReference type="ARBA" id="ARBA00022723"/>
    </source>
</evidence>
<evidence type="ECO:0000256" key="6">
    <source>
        <dbReference type="ARBA" id="ARBA00013004"/>
    </source>
</evidence>
<evidence type="ECO:0000256" key="13">
    <source>
        <dbReference type="ARBA" id="ARBA00022827"/>
    </source>
</evidence>
<dbReference type="PANTHER" id="PTHR43073:SF2">
    <property type="entry name" value="DIHYDROPYRIMIDINE DEHYDROGENASE [NADP(+)]"/>
    <property type="match status" value="1"/>
</dbReference>
<dbReference type="InterPro" id="IPR017900">
    <property type="entry name" value="4Fe4S_Fe_S_CS"/>
</dbReference>
<dbReference type="Gene3D" id="1.10.1060.10">
    <property type="entry name" value="Alpha-helical ferredoxin"/>
    <property type="match status" value="1"/>
</dbReference>
<name>A0A5J4WAA5_9EUKA</name>
<evidence type="ECO:0000256" key="3">
    <source>
        <dbReference type="ARBA" id="ARBA00001974"/>
    </source>
</evidence>
<keyword evidence="9" id="KW-0288">FMN</keyword>
<dbReference type="UniPathway" id="UPA00131"/>
<dbReference type="EMBL" id="SNRW01002876">
    <property type="protein sequence ID" value="KAA6391452.1"/>
    <property type="molecule type" value="Genomic_DNA"/>
</dbReference>
<dbReference type="PRINTS" id="PR00419">
    <property type="entry name" value="ADXRDTASE"/>
</dbReference>
<evidence type="ECO:0000256" key="17">
    <source>
        <dbReference type="ARBA" id="ARBA00023014"/>
    </source>
</evidence>
<feature type="non-terminal residue" evidence="21">
    <location>
        <position position="1"/>
    </location>
</feature>
<comment type="similarity">
    <text evidence="5">Belongs to the dihydropyrimidine dehydrogenase family.</text>
</comment>
<dbReference type="SUPFAM" id="SSF51395">
    <property type="entry name" value="FMN-linked oxidoreductases"/>
    <property type="match status" value="1"/>
</dbReference>
<dbReference type="GO" id="GO:0051539">
    <property type="term" value="F:4 iron, 4 sulfur cluster binding"/>
    <property type="evidence" value="ECO:0007669"/>
    <property type="project" value="UniProtKB-KW"/>
</dbReference>
<dbReference type="AlphaFoldDB" id="A0A5J4WAA5"/>
<keyword evidence="8" id="KW-0285">Flavoprotein</keyword>
<dbReference type="PROSITE" id="PS00198">
    <property type="entry name" value="4FE4S_FER_1"/>
    <property type="match status" value="1"/>
</dbReference>
<dbReference type="InterPro" id="IPR017896">
    <property type="entry name" value="4Fe4S_Fe-S-bd"/>
</dbReference>
<comment type="cofactor">
    <cofactor evidence="1">
        <name>FMN</name>
        <dbReference type="ChEBI" id="CHEBI:58210"/>
    </cofactor>
</comment>
<feature type="domain" description="4Fe-4S ferredoxin-type" evidence="20">
    <location>
        <begin position="907"/>
        <end position="935"/>
    </location>
</feature>
<gene>
    <name evidence="21" type="ORF">EZS28_013022</name>
</gene>
<dbReference type="InterPro" id="IPR028261">
    <property type="entry name" value="DPD_II"/>
</dbReference>
<dbReference type="GO" id="GO:0019483">
    <property type="term" value="P:beta-alanine biosynthetic process"/>
    <property type="evidence" value="ECO:0007669"/>
    <property type="project" value="UniProtKB-UniPathway"/>
</dbReference>
<keyword evidence="10" id="KW-0479">Metal-binding</keyword>
<keyword evidence="16" id="KW-0408">Iron</keyword>
<evidence type="ECO:0000256" key="1">
    <source>
        <dbReference type="ARBA" id="ARBA00001917"/>
    </source>
</evidence>
<dbReference type="EC" id="1.3.1.2" evidence="6"/>
<dbReference type="Gene3D" id="3.50.50.60">
    <property type="entry name" value="FAD/NAD(P)-binding domain"/>
    <property type="match status" value="2"/>
</dbReference>
<dbReference type="GO" id="GO:0006212">
    <property type="term" value="P:uracil catabolic process"/>
    <property type="evidence" value="ECO:0007669"/>
    <property type="project" value="TreeGrafter"/>
</dbReference>
<proteinExistence type="inferred from homology"/>
<dbReference type="InterPro" id="IPR036188">
    <property type="entry name" value="FAD/NAD-bd_sf"/>
</dbReference>
<accession>A0A5J4WAA5</accession>
<dbReference type="Pfam" id="PF07992">
    <property type="entry name" value="Pyr_redox_2"/>
    <property type="match status" value="1"/>
</dbReference>
<evidence type="ECO:0000256" key="15">
    <source>
        <dbReference type="ARBA" id="ARBA00023002"/>
    </source>
</evidence>
<keyword evidence="7" id="KW-0004">4Fe-4S</keyword>
<dbReference type="Gene3D" id="3.20.20.70">
    <property type="entry name" value="Aldolase class I"/>
    <property type="match status" value="1"/>
</dbReference>
<dbReference type="GO" id="GO:0006210">
    <property type="term" value="P:thymine catabolic process"/>
    <property type="evidence" value="ECO:0007669"/>
    <property type="project" value="TreeGrafter"/>
</dbReference>
<sequence>KHLLSVSEAVKEGQRCLKCLDPPCQSSCPSQIDVRTFNNAIGEGNFYQAAKTLLTHNPLGWTSGMLCPTNHFCRGGCTLSGTMEGSIHINEVHCVAMDAFMHMKLPQIRDPSIVHQPYHDAKIALIGAGPASLSCASFLARIGYTDVTIFEKGSFAGGTVAIEIPEFRIPYYITRFEVKLVEDLGVKFVFNKALGKDFTIPSLKEEGFQAIFIGVGFPEANVIKQFRVPDSVSNVWTSKRFLAAVADASKPGMNGEKKELPNLKGNVVVVGAGDVAADCSQAAFRCGADFVTLVFRRGIIDMRMNEDEAEGLRREKVELVGCHSPAELKIVDGKATEMVCDLMKKVPHTEKYIKDGDQQHTILFDHIISSFGSQIGKDIYAPVPIDKDKWVLTVNYNTMETPVEGVWAGGDCVGSGTIIEAVNDGKVSSWNIHKYLAQKIGGPTVKIPDQPTDILPFMTPVDLVDLSVNVAGLKFPNSLGVASGPSTENVQMLRRAFQAGFGWAVTKTFQRDVDILPNVSPRTAGCFESNVYENIELNSERKLDYWEKELPKLKKDFPNNIVIASIHSKGDVDTWIDLSKRIEATGVDGLQLNISCPNLGHKADYSKLLNDIVSGIVKSGVKIPLFPKLGPSQGDIVELATVAKEAGASGISGLNTIPGILKVQTNGQLIPQVGFGEDAQVSEGGLSGKAIHPFALAAVAAVTKKIPNFPFLAGGGVESAETAWEFLQLGAPVVQVASAIFSRGFKLTGQEILTGLKFHLYARAREDLREWGSQIPPEVLIGRSKREPFGPYQEKKVKLEIEEVLKEELPQPSKELAQIVFAAKSDTSSNKTDTSTLLPPKLPSEGVGKVEDAVGRSVKRIVDFAQLDVAIKVVSQIDLSRCMNCGSCQQACFDSGYACIVFDKATRTPKVTPMCHGCGLCAAVCPAHCIKMVPKPAKA</sequence>
<keyword evidence="14" id="KW-0521">NADP</keyword>
<dbReference type="InterPro" id="IPR023753">
    <property type="entry name" value="FAD/NAD-binding_dom"/>
</dbReference>